<proteinExistence type="predicted"/>
<organism evidence="1 2">
    <name type="scientific">Dreissena polymorpha</name>
    <name type="common">Zebra mussel</name>
    <name type="synonym">Mytilus polymorpha</name>
    <dbReference type="NCBI Taxonomy" id="45954"/>
    <lineage>
        <taxon>Eukaryota</taxon>
        <taxon>Metazoa</taxon>
        <taxon>Spiralia</taxon>
        <taxon>Lophotrochozoa</taxon>
        <taxon>Mollusca</taxon>
        <taxon>Bivalvia</taxon>
        <taxon>Autobranchia</taxon>
        <taxon>Heteroconchia</taxon>
        <taxon>Euheterodonta</taxon>
        <taxon>Imparidentia</taxon>
        <taxon>Neoheterodontei</taxon>
        <taxon>Myida</taxon>
        <taxon>Dreissenoidea</taxon>
        <taxon>Dreissenidae</taxon>
        <taxon>Dreissena</taxon>
    </lineage>
</organism>
<comment type="caution">
    <text evidence="1">The sequence shown here is derived from an EMBL/GenBank/DDBJ whole genome shotgun (WGS) entry which is preliminary data.</text>
</comment>
<evidence type="ECO:0000313" key="1">
    <source>
        <dbReference type="EMBL" id="KAH3847208.1"/>
    </source>
</evidence>
<dbReference type="EMBL" id="JAIWYP010000003">
    <property type="protein sequence ID" value="KAH3847208.1"/>
    <property type="molecule type" value="Genomic_DNA"/>
</dbReference>
<dbReference type="Proteomes" id="UP000828390">
    <property type="component" value="Unassembled WGS sequence"/>
</dbReference>
<dbReference type="AlphaFoldDB" id="A0A9D4KW51"/>
<protein>
    <submittedName>
        <fullName evidence="1">Uncharacterized protein</fullName>
    </submittedName>
</protein>
<name>A0A9D4KW51_DREPO</name>
<keyword evidence="2" id="KW-1185">Reference proteome</keyword>
<sequence length="99" mass="11119">MQDTSLFREMIHVSLQIRSDLEKSPEHEAKWQSINGGSVQNNIPNSLYLFLVTLFGGMSAVEEIMSSETYEESDTNIQSILSVAQNIIYGVYEGKELTS</sequence>
<accession>A0A9D4KW51</accession>
<gene>
    <name evidence="1" type="ORF">DPMN_089525</name>
</gene>
<reference evidence="1" key="2">
    <citation type="submission" date="2020-11" db="EMBL/GenBank/DDBJ databases">
        <authorList>
            <person name="McCartney M.A."/>
            <person name="Auch B."/>
            <person name="Kono T."/>
            <person name="Mallez S."/>
            <person name="Becker A."/>
            <person name="Gohl D.M."/>
            <person name="Silverstein K.A.T."/>
            <person name="Koren S."/>
            <person name="Bechman K.B."/>
            <person name="Herman A."/>
            <person name="Abrahante J.E."/>
            <person name="Garbe J."/>
        </authorList>
    </citation>
    <scope>NUCLEOTIDE SEQUENCE</scope>
    <source>
        <strain evidence="1">Duluth1</strain>
        <tissue evidence="1">Whole animal</tissue>
    </source>
</reference>
<evidence type="ECO:0000313" key="2">
    <source>
        <dbReference type="Proteomes" id="UP000828390"/>
    </source>
</evidence>
<reference evidence="1" key="1">
    <citation type="journal article" date="2019" name="bioRxiv">
        <title>The Genome of the Zebra Mussel, Dreissena polymorpha: A Resource for Invasive Species Research.</title>
        <authorList>
            <person name="McCartney M.A."/>
            <person name="Auch B."/>
            <person name="Kono T."/>
            <person name="Mallez S."/>
            <person name="Zhang Y."/>
            <person name="Obille A."/>
            <person name="Becker A."/>
            <person name="Abrahante J.E."/>
            <person name="Garbe J."/>
            <person name="Badalamenti J.P."/>
            <person name="Herman A."/>
            <person name="Mangelson H."/>
            <person name="Liachko I."/>
            <person name="Sullivan S."/>
            <person name="Sone E.D."/>
            <person name="Koren S."/>
            <person name="Silverstein K.A.T."/>
            <person name="Beckman K.B."/>
            <person name="Gohl D.M."/>
        </authorList>
    </citation>
    <scope>NUCLEOTIDE SEQUENCE</scope>
    <source>
        <strain evidence="1">Duluth1</strain>
        <tissue evidence="1">Whole animal</tissue>
    </source>
</reference>